<keyword evidence="2" id="KW-1185">Reference proteome</keyword>
<gene>
    <name evidence="1" type="ORF">BXP70_10870</name>
</gene>
<organism evidence="1 2">
    <name type="scientific">Hymenobacter crusticola</name>
    <dbReference type="NCBI Taxonomy" id="1770526"/>
    <lineage>
        <taxon>Bacteria</taxon>
        <taxon>Pseudomonadati</taxon>
        <taxon>Bacteroidota</taxon>
        <taxon>Cytophagia</taxon>
        <taxon>Cytophagales</taxon>
        <taxon>Hymenobacteraceae</taxon>
        <taxon>Hymenobacter</taxon>
    </lineage>
</organism>
<dbReference type="EMBL" id="MTSE01000004">
    <property type="protein sequence ID" value="OUJ74221.1"/>
    <property type="molecule type" value="Genomic_DNA"/>
</dbReference>
<dbReference type="Proteomes" id="UP000194873">
    <property type="component" value="Unassembled WGS sequence"/>
</dbReference>
<evidence type="ECO:0000313" key="2">
    <source>
        <dbReference type="Proteomes" id="UP000194873"/>
    </source>
</evidence>
<protein>
    <submittedName>
        <fullName evidence="1">Uncharacterized protein</fullName>
    </submittedName>
</protein>
<reference evidence="1 2" key="1">
    <citation type="submission" date="2017-01" db="EMBL/GenBank/DDBJ databases">
        <title>A new Hymenobacter.</title>
        <authorList>
            <person name="Liang Y."/>
            <person name="Feng F."/>
        </authorList>
    </citation>
    <scope>NUCLEOTIDE SEQUENCE [LARGE SCALE GENOMIC DNA]</scope>
    <source>
        <strain evidence="1">MIMBbqt21</strain>
    </source>
</reference>
<proteinExistence type="predicted"/>
<dbReference type="RefSeq" id="WP_086594076.1">
    <property type="nucleotide sequence ID" value="NZ_MTSE01000004.1"/>
</dbReference>
<dbReference type="AlphaFoldDB" id="A0A243WGY7"/>
<accession>A0A243WGY7</accession>
<sequence>MKLLPAFVIFLLTWGSYLLQPVTTNVTKVTLAGCRSGADGRVLNKPKAQAATAATKKDGTSIGDAADKEAFAVLSSPNVKQ</sequence>
<evidence type="ECO:0000313" key="1">
    <source>
        <dbReference type="EMBL" id="OUJ74221.1"/>
    </source>
</evidence>
<name>A0A243WGY7_9BACT</name>
<comment type="caution">
    <text evidence="1">The sequence shown here is derived from an EMBL/GenBank/DDBJ whole genome shotgun (WGS) entry which is preliminary data.</text>
</comment>